<evidence type="ECO:0000313" key="8">
    <source>
        <dbReference type="EMBL" id="TFD79061.1"/>
    </source>
</evidence>
<dbReference type="InterPro" id="IPR003211">
    <property type="entry name" value="AmiSUreI_transpt"/>
</dbReference>
<sequence length="85" mass="9022">MSSRGLLHVGAILVINGLMLLGVIPGKSTAILNFFVGTMQDVFPTIIILQFPDDLGVVFGAAGCTSAEHSRSRPAGLWDRRLVAN</sequence>
<dbReference type="AlphaFoldDB" id="A0A4Y8KP05"/>
<comment type="caution">
    <text evidence="8">The sequence shown here is derived from an EMBL/GenBank/DDBJ whole genome shotgun (WGS) entry which is preliminary data.</text>
</comment>
<dbReference type="InterPro" id="IPR038523">
    <property type="entry name" value="AmiSUreI_transpt_sf"/>
</dbReference>
<gene>
    <name evidence="8" type="ORF">E3T53_08135</name>
</gene>
<evidence type="ECO:0000256" key="3">
    <source>
        <dbReference type="ARBA" id="ARBA00022448"/>
    </source>
</evidence>
<evidence type="ECO:0000313" key="9">
    <source>
        <dbReference type="Proteomes" id="UP000298218"/>
    </source>
</evidence>
<evidence type="ECO:0000256" key="4">
    <source>
        <dbReference type="ARBA" id="ARBA00022475"/>
    </source>
</evidence>
<comment type="subcellular location">
    <subcellularLocation>
        <location evidence="1">Cell membrane</location>
        <topology evidence="1">Multi-pass membrane protein</topology>
    </subcellularLocation>
</comment>
<dbReference type="Proteomes" id="UP000298218">
    <property type="component" value="Unassembled WGS sequence"/>
</dbReference>
<proteinExistence type="inferred from homology"/>
<keyword evidence="5" id="KW-0812">Transmembrane</keyword>
<organism evidence="8 9">
    <name type="scientific">Cryobacterium psychrophilum</name>
    <dbReference type="NCBI Taxonomy" id="41988"/>
    <lineage>
        <taxon>Bacteria</taxon>
        <taxon>Bacillati</taxon>
        <taxon>Actinomycetota</taxon>
        <taxon>Actinomycetes</taxon>
        <taxon>Micrococcales</taxon>
        <taxon>Microbacteriaceae</taxon>
        <taxon>Cryobacterium</taxon>
    </lineage>
</organism>
<protein>
    <submittedName>
        <fullName evidence="8">Uncharacterized protein</fullName>
    </submittedName>
</protein>
<dbReference type="OrthoDB" id="6636366at2"/>
<evidence type="ECO:0000256" key="6">
    <source>
        <dbReference type="ARBA" id="ARBA00022989"/>
    </source>
</evidence>
<dbReference type="RefSeq" id="WP_134173188.1">
    <property type="nucleotide sequence ID" value="NZ_SODI01000001.1"/>
</dbReference>
<reference evidence="8 9" key="1">
    <citation type="submission" date="2019-03" db="EMBL/GenBank/DDBJ databases">
        <title>Genomics of glacier-inhabiting Cryobacterium strains.</title>
        <authorList>
            <person name="Liu Q."/>
            <person name="Xin Y.-H."/>
        </authorList>
    </citation>
    <scope>NUCLEOTIDE SEQUENCE [LARGE SCALE GENOMIC DNA]</scope>
    <source>
        <strain evidence="8 9">CGMCC 1.4292</strain>
    </source>
</reference>
<name>A0A4Y8KP05_9MICO</name>
<keyword evidence="7" id="KW-0472">Membrane</keyword>
<evidence type="ECO:0000256" key="2">
    <source>
        <dbReference type="ARBA" id="ARBA00010068"/>
    </source>
</evidence>
<keyword evidence="9" id="KW-1185">Reference proteome</keyword>
<keyword evidence="6" id="KW-1133">Transmembrane helix</keyword>
<dbReference type="GO" id="GO:0005886">
    <property type="term" value="C:plasma membrane"/>
    <property type="evidence" value="ECO:0007669"/>
    <property type="project" value="UniProtKB-SubCell"/>
</dbReference>
<keyword evidence="4" id="KW-1003">Cell membrane</keyword>
<evidence type="ECO:0000256" key="7">
    <source>
        <dbReference type="ARBA" id="ARBA00023136"/>
    </source>
</evidence>
<keyword evidence="3" id="KW-0813">Transport</keyword>
<dbReference type="EMBL" id="SOHQ01000026">
    <property type="protein sequence ID" value="TFD79061.1"/>
    <property type="molecule type" value="Genomic_DNA"/>
</dbReference>
<dbReference type="Gene3D" id="1.25.40.600">
    <property type="match status" value="1"/>
</dbReference>
<comment type="similarity">
    <text evidence="2">Belongs to the AmiS/UreI family.</text>
</comment>
<accession>A0A4Y8KP05</accession>
<evidence type="ECO:0000256" key="1">
    <source>
        <dbReference type="ARBA" id="ARBA00004651"/>
    </source>
</evidence>
<dbReference type="Pfam" id="PF02293">
    <property type="entry name" value="AmiS_UreI"/>
    <property type="match status" value="1"/>
</dbReference>
<evidence type="ECO:0000256" key="5">
    <source>
        <dbReference type="ARBA" id="ARBA00022692"/>
    </source>
</evidence>